<feature type="transmembrane region" description="Helical" evidence="10">
    <location>
        <begin position="202"/>
        <end position="228"/>
    </location>
</feature>
<dbReference type="PANTHER" id="PTHR28097">
    <property type="entry name" value="PHEROMONE A FACTOR RECEPTOR"/>
    <property type="match status" value="1"/>
</dbReference>
<gene>
    <name evidence="11" type="ORF">NliqN6_1002</name>
</gene>
<evidence type="ECO:0000256" key="4">
    <source>
        <dbReference type="ARBA" id="ARBA00022692"/>
    </source>
</evidence>
<comment type="subcellular location">
    <subcellularLocation>
        <location evidence="1">Membrane</location>
        <topology evidence="1">Multi-pass membrane protein</topology>
    </subcellularLocation>
</comment>
<comment type="similarity">
    <text evidence="2">Belongs to the G-protein coupled receptor 4 family.</text>
</comment>
<dbReference type="CDD" id="cd14966">
    <property type="entry name" value="7tmD_STE3"/>
    <property type="match status" value="1"/>
</dbReference>
<evidence type="ECO:0000256" key="3">
    <source>
        <dbReference type="ARBA" id="ARBA00022507"/>
    </source>
</evidence>
<dbReference type="GO" id="GO:0004933">
    <property type="term" value="F:mating-type a-factor pheromone receptor activity"/>
    <property type="evidence" value="ECO:0007669"/>
    <property type="project" value="InterPro"/>
</dbReference>
<dbReference type="AlphaFoldDB" id="A0A8H3TQ90"/>
<keyword evidence="3" id="KW-0589">Pheromone response</keyword>
<dbReference type="Proteomes" id="UP000620104">
    <property type="component" value="Unassembled WGS sequence"/>
</dbReference>
<evidence type="ECO:0000313" key="11">
    <source>
        <dbReference type="EMBL" id="GHJ84600.1"/>
    </source>
</evidence>
<reference evidence="11" key="1">
    <citation type="submission" date="2020-07" db="EMBL/GenBank/DDBJ databases">
        <title>Draft Genome Sequence of a Deep-Sea Yeast, Naganishia (Cryptococcus) liquefaciens strain N6.</title>
        <authorList>
            <person name="Han Y.W."/>
            <person name="Kajitani R."/>
            <person name="Morimoto H."/>
            <person name="Parhat M."/>
            <person name="Tsubouchi H."/>
            <person name="Bakenova O."/>
            <person name="Ogata M."/>
            <person name="Argunhan B."/>
            <person name="Aoki R."/>
            <person name="Kajiwara S."/>
            <person name="Itoh T."/>
            <person name="Iwasaki H."/>
        </authorList>
    </citation>
    <scope>NUCLEOTIDE SEQUENCE</scope>
    <source>
        <strain evidence="11">N6</strain>
    </source>
</reference>
<keyword evidence="8" id="KW-0675">Receptor</keyword>
<name>A0A8H3TQ90_9TREE</name>
<evidence type="ECO:0000256" key="8">
    <source>
        <dbReference type="ARBA" id="ARBA00023170"/>
    </source>
</evidence>
<keyword evidence="5 10" id="KW-1133">Transmembrane helix</keyword>
<evidence type="ECO:0000313" key="12">
    <source>
        <dbReference type="Proteomes" id="UP000620104"/>
    </source>
</evidence>
<accession>A0A8H3TQ90</accession>
<evidence type="ECO:0000256" key="6">
    <source>
        <dbReference type="ARBA" id="ARBA00023040"/>
    </source>
</evidence>
<feature type="transmembrane region" description="Helical" evidence="10">
    <location>
        <begin position="249"/>
        <end position="272"/>
    </location>
</feature>
<organism evidence="11 12">
    <name type="scientific">Naganishia liquefaciens</name>
    <dbReference type="NCBI Taxonomy" id="104408"/>
    <lineage>
        <taxon>Eukaryota</taxon>
        <taxon>Fungi</taxon>
        <taxon>Dikarya</taxon>
        <taxon>Basidiomycota</taxon>
        <taxon>Agaricomycotina</taxon>
        <taxon>Tremellomycetes</taxon>
        <taxon>Filobasidiales</taxon>
        <taxon>Filobasidiaceae</taxon>
        <taxon>Naganishia</taxon>
    </lineage>
</organism>
<evidence type="ECO:0000256" key="1">
    <source>
        <dbReference type="ARBA" id="ARBA00004141"/>
    </source>
</evidence>
<dbReference type="PRINTS" id="PR00899">
    <property type="entry name" value="GPCRSTE3"/>
</dbReference>
<evidence type="ECO:0000256" key="9">
    <source>
        <dbReference type="ARBA" id="ARBA00023224"/>
    </source>
</evidence>
<evidence type="ECO:0000256" key="5">
    <source>
        <dbReference type="ARBA" id="ARBA00022989"/>
    </source>
</evidence>
<dbReference type="EMBL" id="BLZA01000009">
    <property type="protein sequence ID" value="GHJ84600.1"/>
    <property type="molecule type" value="Genomic_DNA"/>
</dbReference>
<sequence>MLFTTASLTYDEEIDRTTQTCTYLPVELSRTGPGHTIPPLVHISATMRHPSYIVLSLLAALTVALPASWHWRANNIATLSIIFWLFSANLVVAVNAIIWSDNYNDWSPVWCDISGRVVLAAGIAIPICCLSQMHKLEAVASTRTAGISQTKNNRRRAWDVILCLGFPVVHVALRYIVQGHRYDLAENIGCVIPFWFTWPGLIIVNLVPLVICIAALVYAILALRWFLIRRMQFTALLQASSGGLTTGRYLRLISLTLVDVTIVIFGAIYQLVIRFKTDELSPYGSWREAHQDFGQIQQYSEDFNIDVASNAMTLYLLPLYSFVFFIFFGFGEEAIREYLLFGRAIVRWYNRLLIRRPAPNATVQADFTLGTRVAHGATHSDKPNSDPVGTRWDDSHVACADSQEEMGSFGKIVGAKKRLDVGLSTEVTVV</sequence>
<dbReference type="OrthoDB" id="2874149at2759"/>
<evidence type="ECO:0000256" key="7">
    <source>
        <dbReference type="ARBA" id="ARBA00023136"/>
    </source>
</evidence>
<dbReference type="GO" id="GO:0005886">
    <property type="term" value="C:plasma membrane"/>
    <property type="evidence" value="ECO:0007669"/>
    <property type="project" value="TreeGrafter"/>
</dbReference>
<feature type="transmembrane region" description="Helical" evidence="10">
    <location>
        <begin position="157"/>
        <end position="177"/>
    </location>
</feature>
<keyword evidence="6" id="KW-0297">G-protein coupled receptor</keyword>
<keyword evidence="7 10" id="KW-0472">Membrane</keyword>
<dbReference type="InterPro" id="IPR001546">
    <property type="entry name" value="GPCR_Pheromne_A_rcpt"/>
</dbReference>
<feature type="transmembrane region" description="Helical" evidence="10">
    <location>
        <begin position="312"/>
        <end position="330"/>
    </location>
</feature>
<feature type="transmembrane region" description="Helical" evidence="10">
    <location>
        <begin position="76"/>
        <end position="98"/>
    </location>
</feature>
<evidence type="ECO:0000256" key="2">
    <source>
        <dbReference type="ARBA" id="ARBA00011085"/>
    </source>
</evidence>
<dbReference type="Pfam" id="PF02076">
    <property type="entry name" value="STE3"/>
    <property type="match status" value="1"/>
</dbReference>
<keyword evidence="4 10" id="KW-0812">Transmembrane</keyword>
<feature type="transmembrane region" description="Helical" evidence="10">
    <location>
        <begin position="118"/>
        <end position="136"/>
    </location>
</feature>
<dbReference type="PANTHER" id="PTHR28097:SF1">
    <property type="entry name" value="PHEROMONE A FACTOR RECEPTOR"/>
    <property type="match status" value="1"/>
</dbReference>
<feature type="transmembrane region" description="Helical" evidence="10">
    <location>
        <begin position="51"/>
        <end position="69"/>
    </location>
</feature>
<keyword evidence="9" id="KW-0807">Transducer</keyword>
<comment type="caution">
    <text evidence="11">The sequence shown here is derived from an EMBL/GenBank/DDBJ whole genome shotgun (WGS) entry which is preliminary data.</text>
</comment>
<proteinExistence type="inferred from homology"/>
<keyword evidence="12" id="KW-1185">Reference proteome</keyword>
<evidence type="ECO:0000256" key="10">
    <source>
        <dbReference type="SAM" id="Phobius"/>
    </source>
</evidence>
<dbReference type="InterPro" id="IPR001499">
    <property type="entry name" value="GPCR_STE3"/>
</dbReference>
<protein>
    <submittedName>
        <fullName evidence="11">Uncharacterized protein</fullName>
    </submittedName>
</protein>
<dbReference type="GO" id="GO:0000750">
    <property type="term" value="P:pheromone-dependent signal transduction involved in conjugation with cellular fusion"/>
    <property type="evidence" value="ECO:0007669"/>
    <property type="project" value="TreeGrafter"/>
</dbReference>
<dbReference type="PRINTS" id="PR00900">
    <property type="entry name" value="PHEROMONEAR"/>
</dbReference>